<dbReference type="PANTHER" id="PTHR28199:SF1">
    <property type="entry name" value="PROCESSING OF GAS1 AND ALP PROTEIN 2"/>
    <property type="match status" value="1"/>
</dbReference>
<evidence type="ECO:0000256" key="1">
    <source>
        <dbReference type="SAM" id="Coils"/>
    </source>
</evidence>
<dbReference type="OrthoDB" id="4227028at2759"/>
<dbReference type="GO" id="GO:0015031">
    <property type="term" value="P:protein transport"/>
    <property type="evidence" value="ECO:0007669"/>
    <property type="project" value="TreeGrafter"/>
</dbReference>
<evidence type="ECO:0000313" key="4">
    <source>
        <dbReference type="Proteomes" id="UP000015441"/>
    </source>
</evidence>
<feature type="coiled-coil region" evidence="1">
    <location>
        <begin position="214"/>
        <end position="245"/>
    </location>
</feature>
<feature type="region of interest" description="Disordered" evidence="2">
    <location>
        <begin position="175"/>
        <end position="214"/>
    </location>
</feature>
<gene>
    <name evidence="3" type="ORF">BGHDH14_bgh04353</name>
</gene>
<keyword evidence="4" id="KW-1185">Reference proteome</keyword>
<dbReference type="InParanoid" id="N1JC53"/>
<protein>
    <submittedName>
        <fullName evidence="3">Uncharacterized protein</fullName>
    </submittedName>
</protein>
<dbReference type="eggNOG" id="ENOG502S828">
    <property type="taxonomic scope" value="Eukaryota"/>
</dbReference>
<dbReference type="HOGENOM" id="CLU_1077648_0_0_1"/>
<evidence type="ECO:0000313" key="3">
    <source>
        <dbReference type="EMBL" id="CCU75492.1"/>
    </source>
</evidence>
<comment type="caution">
    <text evidence="3">The sequence shown here is derived from an EMBL/GenBank/DDBJ whole genome shotgun (WGS) entry which is preliminary data.</text>
</comment>
<dbReference type="InterPro" id="IPR011431">
    <property type="entry name" value="Trafficking_Pga2"/>
</dbReference>
<evidence type="ECO:0000256" key="2">
    <source>
        <dbReference type="SAM" id="MobiDB-lite"/>
    </source>
</evidence>
<dbReference type="PANTHER" id="PTHR28199">
    <property type="entry name" value="PROCESSING OF GAS1 AND ALP PROTEIN 2"/>
    <property type="match status" value="1"/>
</dbReference>
<name>N1JC53_BLUG1</name>
<accession>N1JC53</accession>
<dbReference type="Pfam" id="PF07543">
    <property type="entry name" value="PGA2"/>
    <property type="match status" value="1"/>
</dbReference>
<dbReference type="EMBL" id="CAUH01001381">
    <property type="protein sequence ID" value="CCU75492.1"/>
    <property type="molecule type" value="Genomic_DNA"/>
</dbReference>
<sequence>MVLPPKASSFRHVHIRTLLYPLAGLFIPKRFHTHTYHLRIFIHLGFDLAELFIPSSLYYFSPFNIAALNKLQLILFSAPAHIGARIHHSPFISSIYSILAFNTSAISGIVQQGGDNLVRNVWGMWDGMCLRDYIRIVIIVGGYLLLRPYLLKFAAKIQAKQYAKAADADVSATSDKLSPNRLRGTGAVDLTQSDSEDNENDRIASGADWGTKARKRQKRAIKKILEEKEEKMLEAEGEIDDKEIMDLLVDYEEEKHGR</sequence>
<reference evidence="3 4" key="1">
    <citation type="journal article" date="2010" name="Science">
        <title>Genome expansion and gene loss in powdery mildew fungi reveal tradeoffs in extreme parasitism.</title>
        <authorList>
            <person name="Spanu P.D."/>
            <person name="Abbott J.C."/>
            <person name="Amselem J."/>
            <person name="Burgis T.A."/>
            <person name="Soanes D.M."/>
            <person name="Stueber K."/>
            <person name="Ver Loren van Themaat E."/>
            <person name="Brown J.K.M."/>
            <person name="Butcher S.A."/>
            <person name="Gurr S.J."/>
            <person name="Lebrun M.-H."/>
            <person name="Ridout C.J."/>
            <person name="Schulze-Lefert P."/>
            <person name="Talbot N.J."/>
            <person name="Ahmadinejad N."/>
            <person name="Ametz C."/>
            <person name="Barton G.R."/>
            <person name="Benjdia M."/>
            <person name="Bidzinski P."/>
            <person name="Bindschedler L.V."/>
            <person name="Both M."/>
            <person name="Brewer M.T."/>
            <person name="Cadle-Davidson L."/>
            <person name="Cadle-Davidson M.M."/>
            <person name="Collemare J."/>
            <person name="Cramer R."/>
            <person name="Frenkel O."/>
            <person name="Godfrey D."/>
            <person name="Harriman J."/>
            <person name="Hoede C."/>
            <person name="King B.C."/>
            <person name="Klages S."/>
            <person name="Kleemann J."/>
            <person name="Knoll D."/>
            <person name="Koti P.S."/>
            <person name="Kreplak J."/>
            <person name="Lopez-Ruiz F.J."/>
            <person name="Lu X."/>
            <person name="Maekawa T."/>
            <person name="Mahanil S."/>
            <person name="Micali C."/>
            <person name="Milgroom M.G."/>
            <person name="Montana G."/>
            <person name="Noir S."/>
            <person name="O'Connell R.J."/>
            <person name="Oberhaensli S."/>
            <person name="Parlange F."/>
            <person name="Pedersen C."/>
            <person name="Quesneville H."/>
            <person name="Reinhardt R."/>
            <person name="Rott M."/>
            <person name="Sacristan S."/>
            <person name="Schmidt S.M."/>
            <person name="Schoen M."/>
            <person name="Skamnioti P."/>
            <person name="Sommer H."/>
            <person name="Stephens A."/>
            <person name="Takahara H."/>
            <person name="Thordal-Christensen H."/>
            <person name="Vigouroux M."/>
            <person name="Wessling R."/>
            <person name="Wicker T."/>
            <person name="Panstruga R."/>
        </authorList>
    </citation>
    <scope>NUCLEOTIDE SEQUENCE [LARGE SCALE GENOMIC DNA]</scope>
    <source>
        <strain evidence="3">DH14</strain>
    </source>
</reference>
<organism evidence="3 4">
    <name type="scientific">Blumeria graminis f. sp. hordei (strain DH14)</name>
    <name type="common">Barley powdery mildew</name>
    <name type="synonym">Oidium monilioides f. sp. hordei</name>
    <dbReference type="NCBI Taxonomy" id="546991"/>
    <lineage>
        <taxon>Eukaryota</taxon>
        <taxon>Fungi</taxon>
        <taxon>Dikarya</taxon>
        <taxon>Ascomycota</taxon>
        <taxon>Pezizomycotina</taxon>
        <taxon>Leotiomycetes</taxon>
        <taxon>Erysiphales</taxon>
        <taxon>Erysiphaceae</taxon>
        <taxon>Blumeria</taxon>
        <taxon>Blumeria hordei</taxon>
    </lineage>
</organism>
<proteinExistence type="predicted"/>
<keyword evidence="1" id="KW-0175">Coiled coil</keyword>
<dbReference type="STRING" id="546991.N1JC53"/>
<dbReference type="FunCoup" id="N1JC53">
    <property type="interactions" value="34"/>
</dbReference>
<dbReference type="Proteomes" id="UP000015441">
    <property type="component" value="Unassembled WGS sequence"/>
</dbReference>
<dbReference type="AlphaFoldDB" id="N1JC53"/>